<sequence length="222" mass="25298">MGSLYATTDSILRARPVFDWILLEHHNIISNSDIYSLMQDEEFFTTCYQIRSVWTPIKECINILEAKSASLADCFGINDDGFRDAAITATTLWQSLEFHQSSGVSSQADCERNFSMLKWIIGDRRVRLDIKKLEDLSSAELREIANISAVGNIISLNDKDDDITDNILLEGRREMEIQTCTNLVLEDFIDLSQTFDNIETVNLENNDNVDKRNGNMNFDPIT</sequence>
<gene>
    <name evidence="1" type="ORF">GLOIN_2v1791623</name>
</gene>
<reference evidence="1 2" key="2">
    <citation type="journal article" date="2018" name="New Phytol.">
        <title>High intraspecific genome diversity in the model arbuscular mycorrhizal symbiont Rhizophagus irregularis.</title>
        <authorList>
            <person name="Chen E.C.H."/>
            <person name="Morin E."/>
            <person name="Beaudet D."/>
            <person name="Noel J."/>
            <person name="Yildirir G."/>
            <person name="Ndikumana S."/>
            <person name="Charron P."/>
            <person name="St-Onge C."/>
            <person name="Giorgi J."/>
            <person name="Kruger M."/>
            <person name="Marton T."/>
            <person name="Ropars J."/>
            <person name="Grigoriev I.V."/>
            <person name="Hainaut M."/>
            <person name="Henrissat B."/>
            <person name="Roux C."/>
            <person name="Martin F."/>
            <person name="Corradi N."/>
        </authorList>
    </citation>
    <scope>NUCLEOTIDE SEQUENCE [LARGE SCALE GENOMIC DNA]</scope>
    <source>
        <strain evidence="1 2">DAOM 197198</strain>
    </source>
</reference>
<comment type="caution">
    <text evidence="1">The sequence shown here is derived from an EMBL/GenBank/DDBJ whole genome shotgun (WGS) entry which is preliminary data.</text>
</comment>
<protein>
    <submittedName>
        <fullName evidence="1">Uncharacterized protein</fullName>
    </submittedName>
</protein>
<accession>A0A2H5RG94</accession>
<dbReference type="Proteomes" id="UP000018888">
    <property type="component" value="Unassembled WGS sequence"/>
</dbReference>
<keyword evidence="2" id="KW-1185">Reference proteome</keyword>
<name>A0A2H5RG94_RHIID</name>
<evidence type="ECO:0000313" key="1">
    <source>
        <dbReference type="EMBL" id="POG57586.1"/>
    </source>
</evidence>
<reference evidence="1 2" key="1">
    <citation type="journal article" date="2013" name="Proc. Natl. Acad. Sci. U.S.A.">
        <title>Genome of an arbuscular mycorrhizal fungus provides insight into the oldest plant symbiosis.</title>
        <authorList>
            <person name="Tisserant E."/>
            <person name="Malbreil M."/>
            <person name="Kuo A."/>
            <person name="Kohler A."/>
            <person name="Symeonidi A."/>
            <person name="Balestrini R."/>
            <person name="Charron P."/>
            <person name="Duensing N."/>
            <person name="Frei Dit Frey N."/>
            <person name="Gianinazzi-Pearson V."/>
            <person name="Gilbert L.B."/>
            <person name="Handa Y."/>
            <person name="Herr J.R."/>
            <person name="Hijri M."/>
            <person name="Koul R."/>
            <person name="Kawaguchi M."/>
            <person name="Krajinski F."/>
            <person name="Lammers P.J."/>
            <person name="Masclaux F.G."/>
            <person name="Murat C."/>
            <person name="Morin E."/>
            <person name="Ndikumana S."/>
            <person name="Pagni M."/>
            <person name="Petitpierre D."/>
            <person name="Requena N."/>
            <person name="Rosikiewicz P."/>
            <person name="Riley R."/>
            <person name="Saito K."/>
            <person name="San Clemente H."/>
            <person name="Shapiro H."/>
            <person name="van Tuinen D."/>
            <person name="Becard G."/>
            <person name="Bonfante P."/>
            <person name="Paszkowski U."/>
            <person name="Shachar-Hill Y.Y."/>
            <person name="Tuskan G.A."/>
            <person name="Young P.W."/>
            <person name="Sanders I.R."/>
            <person name="Henrissat B."/>
            <person name="Rensing S.A."/>
            <person name="Grigoriev I.V."/>
            <person name="Corradi N."/>
            <person name="Roux C."/>
            <person name="Martin F."/>
        </authorList>
    </citation>
    <scope>NUCLEOTIDE SEQUENCE [LARGE SCALE GENOMIC DNA]</scope>
    <source>
        <strain evidence="1 2">DAOM 197198</strain>
    </source>
</reference>
<evidence type="ECO:0000313" key="2">
    <source>
        <dbReference type="Proteomes" id="UP000018888"/>
    </source>
</evidence>
<dbReference type="VEuPathDB" id="FungiDB:RhiirFUN_022751"/>
<dbReference type="AlphaFoldDB" id="A0A2H5RG94"/>
<dbReference type="EMBL" id="AUPC02000667">
    <property type="protein sequence ID" value="POG57586.1"/>
    <property type="molecule type" value="Genomic_DNA"/>
</dbReference>
<proteinExistence type="predicted"/>
<organism evidence="1 2">
    <name type="scientific">Rhizophagus irregularis (strain DAOM 181602 / DAOM 197198 / MUCL 43194)</name>
    <name type="common">Arbuscular mycorrhizal fungus</name>
    <name type="synonym">Glomus intraradices</name>
    <dbReference type="NCBI Taxonomy" id="747089"/>
    <lineage>
        <taxon>Eukaryota</taxon>
        <taxon>Fungi</taxon>
        <taxon>Fungi incertae sedis</taxon>
        <taxon>Mucoromycota</taxon>
        <taxon>Glomeromycotina</taxon>
        <taxon>Glomeromycetes</taxon>
        <taxon>Glomerales</taxon>
        <taxon>Glomeraceae</taxon>
        <taxon>Rhizophagus</taxon>
    </lineage>
</organism>